<evidence type="ECO:0000313" key="2">
    <source>
        <dbReference type="EMBL" id="KKK82903.1"/>
    </source>
</evidence>
<evidence type="ECO:0000256" key="1">
    <source>
        <dbReference type="SAM" id="MobiDB-lite"/>
    </source>
</evidence>
<accession>A0A0F8YNC7</accession>
<dbReference type="AlphaFoldDB" id="A0A0F8YNC7"/>
<name>A0A0F8YNC7_9ZZZZ</name>
<dbReference type="EMBL" id="LAZR01052459">
    <property type="protein sequence ID" value="KKK82903.1"/>
    <property type="molecule type" value="Genomic_DNA"/>
</dbReference>
<gene>
    <name evidence="2" type="ORF">LCGC14_2798750</name>
</gene>
<comment type="caution">
    <text evidence="2">The sequence shown here is derived from an EMBL/GenBank/DDBJ whole genome shotgun (WGS) entry which is preliminary data.</text>
</comment>
<sequence>MATQQQKQAEKRQEKLDLIDQQVKDGTLSIRKMTAVERKKFPPRSPGRSTRRGARKTTRKPARKAAAKR</sequence>
<protein>
    <submittedName>
        <fullName evidence="2">Uncharacterized protein</fullName>
    </submittedName>
</protein>
<reference evidence="2" key="1">
    <citation type="journal article" date="2015" name="Nature">
        <title>Complex archaea that bridge the gap between prokaryotes and eukaryotes.</title>
        <authorList>
            <person name="Spang A."/>
            <person name="Saw J.H."/>
            <person name="Jorgensen S.L."/>
            <person name="Zaremba-Niedzwiedzka K."/>
            <person name="Martijn J."/>
            <person name="Lind A.E."/>
            <person name="van Eijk R."/>
            <person name="Schleper C."/>
            <person name="Guy L."/>
            <person name="Ettema T.J."/>
        </authorList>
    </citation>
    <scope>NUCLEOTIDE SEQUENCE</scope>
</reference>
<feature type="compositionally biased region" description="Basic and acidic residues" evidence="1">
    <location>
        <begin position="8"/>
        <end position="18"/>
    </location>
</feature>
<organism evidence="2">
    <name type="scientific">marine sediment metagenome</name>
    <dbReference type="NCBI Taxonomy" id="412755"/>
    <lineage>
        <taxon>unclassified sequences</taxon>
        <taxon>metagenomes</taxon>
        <taxon>ecological metagenomes</taxon>
    </lineage>
</organism>
<feature type="region of interest" description="Disordered" evidence="1">
    <location>
        <begin position="29"/>
        <end position="69"/>
    </location>
</feature>
<feature type="compositionally biased region" description="Basic residues" evidence="1">
    <location>
        <begin position="49"/>
        <end position="69"/>
    </location>
</feature>
<proteinExistence type="predicted"/>
<feature type="region of interest" description="Disordered" evidence="1">
    <location>
        <begin position="1"/>
        <end position="20"/>
    </location>
</feature>